<feature type="region of interest" description="Disordered" evidence="1">
    <location>
        <begin position="175"/>
        <end position="197"/>
    </location>
</feature>
<protein>
    <submittedName>
        <fullName evidence="3">Crp/Fnr family transcriptional regulator</fullName>
    </submittedName>
</protein>
<dbReference type="PANTHER" id="PTHR24567:SF74">
    <property type="entry name" value="HTH-TYPE TRANSCRIPTIONAL REGULATOR ARCR"/>
    <property type="match status" value="1"/>
</dbReference>
<dbReference type="SUPFAM" id="SSF51206">
    <property type="entry name" value="cAMP-binding domain-like"/>
    <property type="match status" value="1"/>
</dbReference>
<name>A0ABR9SH26_9BURK</name>
<dbReference type="InterPro" id="IPR050397">
    <property type="entry name" value="Env_Response_Regulators"/>
</dbReference>
<reference evidence="3 4" key="1">
    <citation type="submission" date="2020-10" db="EMBL/GenBank/DDBJ databases">
        <title>Draft genome of Ramlibacter aquaticus LMG 30558.</title>
        <authorList>
            <person name="Props R."/>
        </authorList>
    </citation>
    <scope>NUCLEOTIDE SEQUENCE [LARGE SCALE GENOMIC DNA]</scope>
    <source>
        <strain evidence="3 4">LMG 30558</strain>
    </source>
</reference>
<evidence type="ECO:0000313" key="3">
    <source>
        <dbReference type="EMBL" id="MBE7941651.1"/>
    </source>
</evidence>
<dbReference type="PROSITE" id="PS50042">
    <property type="entry name" value="CNMP_BINDING_3"/>
    <property type="match status" value="1"/>
</dbReference>
<gene>
    <name evidence="3" type="ORF">IM725_13810</name>
</gene>
<dbReference type="SMART" id="SM00100">
    <property type="entry name" value="cNMP"/>
    <property type="match status" value="1"/>
</dbReference>
<keyword evidence="4" id="KW-1185">Reference proteome</keyword>
<feature type="domain" description="Cyclic nucleotide-binding" evidence="2">
    <location>
        <begin position="34"/>
        <end position="145"/>
    </location>
</feature>
<dbReference type="InterPro" id="IPR000595">
    <property type="entry name" value="cNMP-bd_dom"/>
</dbReference>
<dbReference type="Proteomes" id="UP000715965">
    <property type="component" value="Unassembled WGS sequence"/>
</dbReference>
<dbReference type="CDD" id="cd00038">
    <property type="entry name" value="CAP_ED"/>
    <property type="match status" value="1"/>
</dbReference>
<dbReference type="PANTHER" id="PTHR24567">
    <property type="entry name" value="CRP FAMILY TRANSCRIPTIONAL REGULATORY PROTEIN"/>
    <property type="match status" value="1"/>
</dbReference>
<comment type="caution">
    <text evidence="3">The sequence shown here is derived from an EMBL/GenBank/DDBJ whole genome shotgun (WGS) entry which is preliminary data.</text>
</comment>
<sequence>MQKLRQQLEARGLVIVGACERLSARESLMQVSPLLRDFTPPEADLLGAAMLRIRAEPGQQLIAEGEASDWMMVLLQGTVDIGKRQAGTPFDADFDRASTRLAVIREGAVVGEMSMLDGEPRYASCWALSQVEAAVLGRDAVGRLIAEHPAVGAKLLVKLTQLLAQRLRNTSSKLVKALQPPPDAAASGPSGPGPGTA</sequence>
<evidence type="ECO:0000256" key="1">
    <source>
        <dbReference type="SAM" id="MobiDB-lite"/>
    </source>
</evidence>
<dbReference type="InterPro" id="IPR018490">
    <property type="entry name" value="cNMP-bd_dom_sf"/>
</dbReference>
<accession>A0ABR9SH26</accession>
<dbReference type="InterPro" id="IPR014710">
    <property type="entry name" value="RmlC-like_jellyroll"/>
</dbReference>
<organism evidence="3 4">
    <name type="scientific">Ramlibacter aquaticus</name>
    <dbReference type="NCBI Taxonomy" id="2780094"/>
    <lineage>
        <taxon>Bacteria</taxon>
        <taxon>Pseudomonadati</taxon>
        <taxon>Pseudomonadota</taxon>
        <taxon>Betaproteobacteria</taxon>
        <taxon>Burkholderiales</taxon>
        <taxon>Comamonadaceae</taxon>
        <taxon>Ramlibacter</taxon>
    </lineage>
</organism>
<evidence type="ECO:0000313" key="4">
    <source>
        <dbReference type="Proteomes" id="UP000715965"/>
    </source>
</evidence>
<dbReference type="RefSeq" id="WP_193781198.1">
    <property type="nucleotide sequence ID" value="NZ_JADDOJ010000058.1"/>
</dbReference>
<feature type="compositionally biased region" description="Low complexity" evidence="1">
    <location>
        <begin position="184"/>
        <end position="197"/>
    </location>
</feature>
<dbReference type="Gene3D" id="2.60.120.10">
    <property type="entry name" value="Jelly Rolls"/>
    <property type="match status" value="1"/>
</dbReference>
<evidence type="ECO:0000259" key="2">
    <source>
        <dbReference type="PROSITE" id="PS50042"/>
    </source>
</evidence>
<dbReference type="Pfam" id="PF00027">
    <property type="entry name" value="cNMP_binding"/>
    <property type="match status" value="1"/>
</dbReference>
<proteinExistence type="predicted"/>
<dbReference type="EMBL" id="JADDOJ010000058">
    <property type="protein sequence ID" value="MBE7941651.1"/>
    <property type="molecule type" value="Genomic_DNA"/>
</dbReference>